<dbReference type="Gene3D" id="3.10.450.50">
    <property type="match status" value="1"/>
</dbReference>
<dbReference type="SUPFAM" id="SSF54427">
    <property type="entry name" value="NTF2-like"/>
    <property type="match status" value="1"/>
</dbReference>
<organism evidence="2">
    <name type="scientific">hydrothermal vent metagenome</name>
    <dbReference type="NCBI Taxonomy" id="652676"/>
    <lineage>
        <taxon>unclassified sequences</taxon>
        <taxon>metagenomes</taxon>
        <taxon>ecological metagenomes</taxon>
    </lineage>
</organism>
<proteinExistence type="predicted"/>
<dbReference type="Pfam" id="PF20409">
    <property type="entry name" value="SnoaL_5"/>
    <property type="match status" value="1"/>
</dbReference>
<reference evidence="2" key="1">
    <citation type="submission" date="2018-06" db="EMBL/GenBank/DDBJ databases">
        <authorList>
            <person name="Zhirakovskaya E."/>
        </authorList>
    </citation>
    <scope>NUCLEOTIDE SEQUENCE</scope>
</reference>
<gene>
    <name evidence="2" type="ORF">MNBD_BACTEROID03-2231</name>
</gene>
<name>A0A3B0TLP4_9ZZZZ</name>
<feature type="domain" description="SnoaL-like" evidence="1">
    <location>
        <begin position="15"/>
        <end position="132"/>
    </location>
</feature>
<dbReference type="AlphaFoldDB" id="A0A3B0TLP4"/>
<accession>A0A3B0TLP4</accession>
<protein>
    <recommendedName>
        <fullName evidence="1">SnoaL-like domain-containing protein</fullName>
    </recommendedName>
</protein>
<dbReference type="InterPro" id="IPR032710">
    <property type="entry name" value="NTF2-like_dom_sf"/>
</dbReference>
<dbReference type="InterPro" id="IPR046860">
    <property type="entry name" value="SnoaL_5"/>
</dbReference>
<evidence type="ECO:0000259" key="1">
    <source>
        <dbReference type="Pfam" id="PF20409"/>
    </source>
</evidence>
<dbReference type="EMBL" id="UOEL01000142">
    <property type="protein sequence ID" value="VAW17123.1"/>
    <property type="molecule type" value="Genomic_DNA"/>
</dbReference>
<sequence length="136" mass="15725">MPKAQKIAIKKKQIMETKEIAKKLVSWCNQGDFEKPYQELYSPKIVSIENDGKSEGGYVEGFEGIQKKGEWWQENFEMHSSTASEPIVADNWFSVRFEMDTTHKPSGQRSKTSEIAVYEVQDGKIVKEQFFYDMKG</sequence>
<evidence type="ECO:0000313" key="2">
    <source>
        <dbReference type="EMBL" id="VAW17123.1"/>
    </source>
</evidence>